<dbReference type="EMBL" id="FUZU01000001">
    <property type="protein sequence ID" value="SKC45856.1"/>
    <property type="molecule type" value="Genomic_DNA"/>
</dbReference>
<organism evidence="1 2">
    <name type="scientific">Ohtaekwangia koreensis</name>
    <dbReference type="NCBI Taxonomy" id="688867"/>
    <lineage>
        <taxon>Bacteria</taxon>
        <taxon>Pseudomonadati</taxon>
        <taxon>Bacteroidota</taxon>
        <taxon>Cytophagia</taxon>
        <taxon>Cytophagales</taxon>
        <taxon>Fulvivirgaceae</taxon>
        <taxon>Ohtaekwangia</taxon>
    </lineage>
</organism>
<accession>A0A1T5J3B1</accession>
<dbReference type="Proteomes" id="UP000190961">
    <property type="component" value="Unassembled WGS sequence"/>
</dbReference>
<evidence type="ECO:0008006" key="3">
    <source>
        <dbReference type="Google" id="ProtNLM"/>
    </source>
</evidence>
<dbReference type="OrthoDB" id="1235465at2"/>
<keyword evidence="2" id="KW-1185">Reference proteome</keyword>
<dbReference type="AlphaFoldDB" id="A0A1T5J3B1"/>
<name>A0A1T5J3B1_9BACT</name>
<dbReference type="RefSeq" id="WP_079685313.1">
    <property type="nucleotide sequence ID" value="NZ_FUZU01000001.1"/>
</dbReference>
<reference evidence="1 2" key="1">
    <citation type="submission" date="2017-02" db="EMBL/GenBank/DDBJ databases">
        <authorList>
            <person name="Peterson S.W."/>
        </authorList>
    </citation>
    <scope>NUCLEOTIDE SEQUENCE [LARGE SCALE GENOMIC DNA]</scope>
    <source>
        <strain evidence="1 2">DSM 25262</strain>
    </source>
</reference>
<sequence length="287" mass="32969">MSPKKTTTQKTVNNFYAIIDTGAVRRINLTQDVSASIKEVFVSAGVRLTNSELDEVKFDGNYVIDEGEILYVKMDLNAAVLEVLSNGIGIPVLKLKTETIKTLFWVEDKIFYFQNFDSRKLLINRNIIVYNNQTYDALKEDAFIVDNAVHAIYADGKFKFLSYANANKIFSLSEFYVEATNRDLTKFSTHDNISIIDQQWFLDHSNSVIRKQVTLLQKSKILDGANTKTIKKDAKEFNLMIELDKNKKIIFPKDIKHCKEVLVFLNEQFYVGLITGTKYRTNSKRTI</sequence>
<evidence type="ECO:0000313" key="1">
    <source>
        <dbReference type="EMBL" id="SKC45856.1"/>
    </source>
</evidence>
<evidence type="ECO:0000313" key="2">
    <source>
        <dbReference type="Proteomes" id="UP000190961"/>
    </source>
</evidence>
<protein>
    <recommendedName>
        <fullName evidence="3">DUF4868 domain-containing protein</fullName>
    </recommendedName>
</protein>
<gene>
    <name evidence="1" type="ORF">SAMN05660236_0710</name>
</gene>
<proteinExistence type="predicted"/>